<name>A0A9K3K7R1_9STRA</name>
<evidence type="ECO:0000313" key="3">
    <source>
        <dbReference type="Proteomes" id="UP000693970"/>
    </source>
</evidence>
<evidence type="ECO:0000313" key="2">
    <source>
        <dbReference type="EMBL" id="KAG7342760.1"/>
    </source>
</evidence>
<dbReference type="PANTHER" id="PTHR11439:SF467">
    <property type="entry name" value="INTEGRASE CATALYTIC DOMAIN-CONTAINING PROTEIN"/>
    <property type="match status" value="1"/>
</dbReference>
<dbReference type="Proteomes" id="UP000693970">
    <property type="component" value="Unassembled WGS sequence"/>
</dbReference>
<dbReference type="PANTHER" id="PTHR11439">
    <property type="entry name" value="GAG-POL-RELATED RETROTRANSPOSON"/>
    <property type="match status" value="1"/>
</dbReference>
<dbReference type="EMBL" id="JAGRRH010000052">
    <property type="protein sequence ID" value="KAG7338674.1"/>
    <property type="molecule type" value="Genomic_DNA"/>
</dbReference>
<dbReference type="EMBL" id="JAGRRH010000024">
    <property type="protein sequence ID" value="KAG7342760.1"/>
    <property type="molecule type" value="Genomic_DNA"/>
</dbReference>
<dbReference type="AlphaFoldDB" id="A0A9K3K7R1"/>
<accession>A0A9K3K7R1</accession>
<reference evidence="1" key="1">
    <citation type="journal article" date="2021" name="Sci. Rep.">
        <title>Diploid genomic architecture of Nitzschia inconspicua, an elite biomass production diatom.</title>
        <authorList>
            <person name="Oliver A."/>
            <person name="Podell S."/>
            <person name="Pinowska A."/>
            <person name="Traller J.C."/>
            <person name="Smith S.R."/>
            <person name="McClure R."/>
            <person name="Beliaev A."/>
            <person name="Bohutskyi P."/>
            <person name="Hill E.A."/>
            <person name="Rabines A."/>
            <person name="Zheng H."/>
            <person name="Allen L.Z."/>
            <person name="Kuo A."/>
            <person name="Grigoriev I.V."/>
            <person name="Allen A.E."/>
            <person name="Hazlebeck D."/>
            <person name="Allen E.E."/>
        </authorList>
    </citation>
    <scope>NUCLEOTIDE SEQUENCE</scope>
    <source>
        <strain evidence="1">Hildebrandi</strain>
    </source>
</reference>
<dbReference type="CDD" id="cd09272">
    <property type="entry name" value="RNase_HI_RT_Ty1"/>
    <property type="match status" value="1"/>
</dbReference>
<gene>
    <name evidence="2" type="ORF">IV203_020704</name>
    <name evidence="1" type="ORF">IV203_021606</name>
</gene>
<protein>
    <submittedName>
        <fullName evidence="1">Uncharacterized protein</fullName>
    </submittedName>
</protein>
<reference evidence="1" key="2">
    <citation type="submission" date="2021-04" db="EMBL/GenBank/DDBJ databases">
        <authorList>
            <person name="Podell S."/>
        </authorList>
    </citation>
    <scope>NUCLEOTIDE SEQUENCE</scope>
    <source>
        <strain evidence="1">Hildebrandi</strain>
    </source>
</reference>
<keyword evidence="3" id="KW-1185">Reference proteome</keyword>
<dbReference type="OrthoDB" id="413361at2759"/>
<sequence>MMDIESAFETRRLGPLEEYIGCSVIEQHDGSKKLIQPDMIKKIEKEFGDAVSYLKNMKVPMASGINVIRPTEDDPLLSPEDQKDYRSAVVVIDTKNRGVLIKPDKNRGVIAYCDSDFAGDMGNRRSITGFLIYLFGVPISWKSKQQGGVTLSSSEAEYYAISEVSMELKFLKMAMDFLDIDPGVPKKVFVDNIGAIHLANNASSGSRTKHIDTRLHFVRELTQGEDKLINIEFVRSEENQSDTFTKNTSNDTFWRLTSKYIVGD</sequence>
<proteinExistence type="predicted"/>
<evidence type="ECO:0000313" key="1">
    <source>
        <dbReference type="EMBL" id="KAG7338674.1"/>
    </source>
</evidence>
<organism evidence="1 3">
    <name type="scientific">Nitzschia inconspicua</name>
    <dbReference type="NCBI Taxonomy" id="303405"/>
    <lineage>
        <taxon>Eukaryota</taxon>
        <taxon>Sar</taxon>
        <taxon>Stramenopiles</taxon>
        <taxon>Ochrophyta</taxon>
        <taxon>Bacillariophyta</taxon>
        <taxon>Bacillariophyceae</taxon>
        <taxon>Bacillariophycidae</taxon>
        <taxon>Bacillariales</taxon>
        <taxon>Bacillariaceae</taxon>
        <taxon>Nitzschia</taxon>
    </lineage>
</organism>
<comment type="caution">
    <text evidence="1">The sequence shown here is derived from an EMBL/GenBank/DDBJ whole genome shotgun (WGS) entry which is preliminary data.</text>
</comment>